<gene>
    <name evidence="2" type="ORF">AC579_995</name>
</gene>
<dbReference type="OrthoDB" id="3870711at2759"/>
<feature type="region of interest" description="Disordered" evidence="1">
    <location>
        <begin position="215"/>
        <end position="253"/>
    </location>
</feature>
<proteinExistence type="predicted"/>
<name>A0A139HJ18_9PEZI</name>
<feature type="compositionally biased region" description="Polar residues" evidence="1">
    <location>
        <begin position="510"/>
        <end position="520"/>
    </location>
</feature>
<dbReference type="EMBL" id="LFZO01000623">
    <property type="protein sequence ID" value="KXT02475.1"/>
    <property type="molecule type" value="Genomic_DNA"/>
</dbReference>
<dbReference type="Proteomes" id="UP000073492">
    <property type="component" value="Unassembled WGS sequence"/>
</dbReference>
<evidence type="ECO:0000256" key="1">
    <source>
        <dbReference type="SAM" id="MobiDB-lite"/>
    </source>
</evidence>
<feature type="compositionally biased region" description="Basic and acidic residues" evidence="1">
    <location>
        <begin position="115"/>
        <end position="126"/>
    </location>
</feature>
<dbReference type="AlphaFoldDB" id="A0A139HJ18"/>
<sequence>MDPDVARMLADLGNGRRDELSAPEEGRQDRSSRSRREERMILKEAEDRRANAHLNAKDEREAATLKAWNTASTFGIDDIAEQMENRYSGQGHRTRLRQEVSQYEPDDASQYPKRSRQDYAQDEENRRIHHQNYHAGANALGPPRQRAPSPRSFGKVKFRGNQRLPHQPGVLAAASSIPSDSFTFAASTSTSSASSVASVSETPAAPVAPVAQSQFPAQPLPKATPAPAPASEMASQPKAALEPPTTPSAPAPAARTRAVGRSTMTKEMPSAPSSALAAAVTSPPVPPSAIAESSAPTGVLSAIWTHLMKNKDARLSVPAPRNKADDNLRPRETLELGTVAPETSRPPTPLPTRLPVEEWTSGSSGDVQIRKKKMWALDDAVDKEDQASRWKAEEIHILHTAREKIAEDIALLAQPEHSKQADDYYAHQRYRAWLRPYGAQARLGAVQDTDIPVIAEIVKATNNLLRKDAAAASPPQPVTNPRPTSSAGPPTPPSTPGDSRSSSVGAQDATGLSSPLQPETATGALGTSYYNKDGTFLGHRQYPVDAPVIANITITAKDSTYNVREIADKMDSLAYQMGVRKATRAKYGYHLSNSGKYFN</sequence>
<feature type="region of interest" description="Disordered" evidence="1">
    <location>
        <begin position="339"/>
        <end position="365"/>
    </location>
</feature>
<keyword evidence="3" id="KW-1185">Reference proteome</keyword>
<feature type="compositionally biased region" description="Basic and acidic residues" evidence="1">
    <location>
        <begin position="14"/>
        <end position="38"/>
    </location>
</feature>
<accession>A0A139HJ18</accession>
<feature type="region of interest" description="Disordered" evidence="1">
    <location>
        <begin position="85"/>
        <end position="164"/>
    </location>
</feature>
<protein>
    <submittedName>
        <fullName evidence="2">Uncharacterized protein</fullName>
    </submittedName>
</protein>
<feature type="region of interest" description="Disordered" evidence="1">
    <location>
        <begin position="470"/>
        <end position="520"/>
    </location>
</feature>
<dbReference type="STRING" id="113226.A0A139HJ18"/>
<evidence type="ECO:0000313" key="3">
    <source>
        <dbReference type="Proteomes" id="UP000073492"/>
    </source>
</evidence>
<feature type="compositionally biased region" description="Pro residues" evidence="1">
    <location>
        <begin position="218"/>
        <end position="228"/>
    </location>
</feature>
<organism evidence="2 3">
    <name type="scientific">Pseudocercospora musae</name>
    <dbReference type="NCBI Taxonomy" id="113226"/>
    <lineage>
        <taxon>Eukaryota</taxon>
        <taxon>Fungi</taxon>
        <taxon>Dikarya</taxon>
        <taxon>Ascomycota</taxon>
        <taxon>Pezizomycotina</taxon>
        <taxon>Dothideomycetes</taxon>
        <taxon>Dothideomycetidae</taxon>
        <taxon>Mycosphaerellales</taxon>
        <taxon>Mycosphaerellaceae</taxon>
        <taxon>Pseudocercospora</taxon>
    </lineage>
</organism>
<feature type="region of interest" description="Disordered" evidence="1">
    <location>
        <begin position="1"/>
        <end position="38"/>
    </location>
</feature>
<comment type="caution">
    <text evidence="2">The sequence shown here is derived from an EMBL/GenBank/DDBJ whole genome shotgun (WGS) entry which is preliminary data.</text>
</comment>
<evidence type="ECO:0000313" key="2">
    <source>
        <dbReference type="EMBL" id="KXT02475.1"/>
    </source>
</evidence>
<reference evidence="2 3" key="1">
    <citation type="submission" date="2015-07" db="EMBL/GenBank/DDBJ databases">
        <title>Comparative genomics of the Sigatoka disease complex on banana suggests a link between parallel evolutionary changes in Pseudocercospora fijiensis and Pseudocercospora eumusae and increased virulence on the banana host.</title>
        <authorList>
            <person name="Chang T.-C."/>
            <person name="Salvucci A."/>
            <person name="Crous P.W."/>
            <person name="Stergiopoulos I."/>
        </authorList>
    </citation>
    <scope>NUCLEOTIDE SEQUENCE [LARGE SCALE GENOMIC DNA]</scope>
    <source>
        <strain evidence="2 3">CBS 116634</strain>
    </source>
</reference>